<keyword evidence="4" id="KW-1185">Reference proteome</keyword>
<name>A0A1T5GGW8_9SPHI</name>
<dbReference type="SUPFAM" id="SSF55961">
    <property type="entry name" value="Bet v1-like"/>
    <property type="match status" value="1"/>
</dbReference>
<evidence type="ECO:0000313" key="3">
    <source>
        <dbReference type="EMBL" id="SKC07663.1"/>
    </source>
</evidence>
<dbReference type="STRING" id="1513896.SAMN05660841_04056"/>
<evidence type="ECO:0000259" key="2">
    <source>
        <dbReference type="Pfam" id="PF08327"/>
    </source>
</evidence>
<dbReference type="Gene3D" id="3.30.530.20">
    <property type="match status" value="1"/>
</dbReference>
<feature type="domain" description="Activator of Hsp90 ATPase homologue 1/2-like C-terminal" evidence="2">
    <location>
        <begin position="12"/>
        <end position="116"/>
    </location>
</feature>
<organism evidence="3 4">
    <name type="scientific">Sphingobacterium nematocida</name>
    <dbReference type="NCBI Taxonomy" id="1513896"/>
    <lineage>
        <taxon>Bacteria</taxon>
        <taxon>Pseudomonadati</taxon>
        <taxon>Bacteroidota</taxon>
        <taxon>Sphingobacteriia</taxon>
        <taxon>Sphingobacteriales</taxon>
        <taxon>Sphingobacteriaceae</taxon>
        <taxon>Sphingobacterium</taxon>
    </lineage>
</organism>
<comment type="similarity">
    <text evidence="1">Belongs to the AHA1 family.</text>
</comment>
<dbReference type="AlphaFoldDB" id="A0A1T5GGW8"/>
<dbReference type="RefSeq" id="WP_079645694.1">
    <property type="nucleotide sequence ID" value="NZ_FUZF01000025.1"/>
</dbReference>
<protein>
    <submittedName>
        <fullName evidence="3">Activator of Hsp90 ATPase homolog 1-like protein</fullName>
    </submittedName>
</protein>
<dbReference type="InterPro" id="IPR013538">
    <property type="entry name" value="ASHA1/2-like_C"/>
</dbReference>
<sequence length="127" mass="14773">MKNFKKYYIIPATPEEIYLALTTEITIRLWTGDTVEIDPREGGEFSLWDGGITGKFLELDPFKKIVQEWYFGDQEDASIVTIKLHEHKKGTSFEVNHTNIPEDAYNDIIDGWDQEYVGSLIDFYTEE</sequence>
<dbReference type="OrthoDB" id="1445093at2"/>
<dbReference type="Proteomes" id="UP000190150">
    <property type="component" value="Unassembled WGS sequence"/>
</dbReference>
<reference evidence="4" key="1">
    <citation type="submission" date="2017-02" db="EMBL/GenBank/DDBJ databases">
        <authorList>
            <person name="Varghese N."/>
            <person name="Submissions S."/>
        </authorList>
    </citation>
    <scope>NUCLEOTIDE SEQUENCE [LARGE SCALE GENOMIC DNA]</scope>
    <source>
        <strain evidence="4">DSM 24091</strain>
    </source>
</reference>
<proteinExistence type="inferred from homology"/>
<evidence type="ECO:0000256" key="1">
    <source>
        <dbReference type="ARBA" id="ARBA00006817"/>
    </source>
</evidence>
<evidence type="ECO:0000313" key="4">
    <source>
        <dbReference type="Proteomes" id="UP000190150"/>
    </source>
</evidence>
<accession>A0A1T5GGW8</accession>
<gene>
    <name evidence="3" type="ORF">SAMN05660841_04056</name>
</gene>
<dbReference type="Pfam" id="PF08327">
    <property type="entry name" value="AHSA1"/>
    <property type="match status" value="1"/>
</dbReference>
<dbReference type="EMBL" id="FUZF01000025">
    <property type="protein sequence ID" value="SKC07663.1"/>
    <property type="molecule type" value="Genomic_DNA"/>
</dbReference>
<dbReference type="InterPro" id="IPR023393">
    <property type="entry name" value="START-like_dom_sf"/>
</dbReference>